<reference evidence="2" key="1">
    <citation type="submission" date="2018-05" db="EMBL/GenBank/DDBJ databases">
        <authorList>
            <person name="Lanie J.A."/>
            <person name="Ng W.-L."/>
            <person name="Kazmierczak K.M."/>
            <person name="Andrzejewski T.M."/>
            <person name="Davidsen T.M."/>
            <person name="Wayne K.J."/>
            <person name="Tettelin H."/>
            <person name="Glass J.I."/>
            <person name="Rusch D."/>
            <person name="Podicherti R."/>
            <person name="Tsui H.-C.T."/>
            <person name="Winkler M.E."/>
        </authorList>
    </citation>
    <scope>NUCLEOTIDE SEQUENCE</scope>
</reference>
<sequence>LWESCACSSGETQAPTNSVQTPWG</sequence>
<feature type="non-terminal residue" evidence="2">
    <location>
        <position position="1"/>
    </location>
</feature>
<evidence type="ECO:0000256" key="1">
    <source>
        <dbReference type="SAM" id="MobiDB-lite"/>
    </source>
</evidence>
<evidence type="ECO:0000313" key="2">
    <source>
        <dbReference type="EMBL" id="SVA40631.1"/>
    </source>
</evidence>
<name>A0A381VKS4_9ZZZZ</name>
<proteinExistence type="predicted"/>
<dbReference type="AlphaFoldDB" id="A0A381VKS4"/>
<organism evidence="2">
    <name type="scientific">marine metagenome</name>
    <dbReference type="NCBI Taxonomy" id="408172"/>
    <lineage>
        <taxon>unclassified sequences</taxon>
        <taxon>metagenomes</taxon>
        <taxon>ecological metagenomes</taxon>
    </lineage>
</organism>
<feature type="non-terminal residue" evidence="2">
    <location>
        <position position="24"/>
    </location>
</feature>
<accession>A0A381VKS4</accession>
<dbReference type="EMBL" id="UINC01009044">
    <property type="protein sequence ID" value="SVA40631.1"/>
    <property type="molecule type" value="Genomic_DNA"/>
</dbReference>
<feature type="region of interest" description="Disordered" evidence="1">
    <location>
        <begin position="1"/>
        <end position="24"/>
    </location>
</feature>
<gene>
    <name evidence="2" type="ORF">METZ01_LOCUS93485</name>
</gene>
<protein>
    <submittedName>
        <fullName evidence="2">Uncharacterized protein</fullName>
    </submittedName>
</protein>